<comment type="caution">
    <text evidence="1">The sequence shown here is derived from an EMBL/GenBank/DDBJ whole genome shotgun (WGS) entry which is preliminary data.</text>
</comment>
<reference evidence="1 2" key="1">
    <citation type="submission" date="2021-05" db="EMBL/GenBank/DDBJ databases">
        <title>Fusibacter ferrireducens sp. nov., an anaerobic, sulfur- and Fe-reducing bacterium isolated from the mangrove sediment.</title>
        <authorList>
            <person name="Qiu D."/>
        </authorList>
    </citation>
    <scope>NUCLEOTIDE SEQUENCE [LARGE SCALE GENOMIC DNA]</scope>
    <source>
        <strain evidence="1 2">DSM 12116</strain>
    </source>
</reference>
<name>A0ABS5PT76_9FIRM</name>
<sequence>MKDVIYDEFQNKVDEVLIRHNSLLDILSKMGDASSKTNRAVIKAITNCGCITLDTLNVTPPEDASYEDLKHFRNDHIKGELCPTCREKIEAELGNLEYYIAALCNSLDLSLYDVVLKEYKKINTLGKYSLY</sequence>
<evidence type="ECO:0000313" key="2">
    <source>
        <dbReference type="Proteomes" id="UP000746471"/>
    </source>
</evidence>
<dbReference type="Proteomes" id="UP000746471">
    <property type="component" value="Unassembled WGS sequence"/>
</dbReference>
<dbReference type="EMBL" id="JAHBCL010000038">
    <property type="protein sequence ID" value="MBS7528370.1"/>
    <property type="molecule type" value="Genomic_DNA"/>
</dbReference>
<gene>
    <name evidence="1" type="ORF">KHM83_16900</name>
</gene>
<protein>
    <submittedName>
        <fullName evidence="1">DUF1573 domain-containing protein</fullName>
    </submittedName>
</protein>
<organism evidence="1 2">
    <name type="scientific">Fusibacter paucivorans</name>
    <dbReference type="NCBI Taxonomy" id="76009"/>
    <lineage>
        <taxon>Bacteria</taxon>
        <taxon>Bacillati</taxon>
        <taxon>Bacillota</taxon>
        <taxon>Clostridia</taxon>
        <taxon>Eubacteriales</taxon>
        <taxon>Eubacteriales Family XII. Incertae Sedis</taxon>
        <taxon>Fusibacter</taxon>
    </lineage>
</organism>
<proteinExistence type="predicted"/>
<dbReference type="RefSeq" id="WP_213238230.1">
    <property type="nucleotide sequence ID" value="NZ_JAHBCL010000038.1"/>
</dbReference>
<keyword evidence="2" id="KW-1185">Reference proteome</keyword>
<evidence type="ECO:0000313" key="1">
    <source>
        <dbReference type="EMBL" id="MBS7528370.1"/>
    </source>
</evidence>
<accession>A0ABS5PT76</accession>